<dbReference type="EMBL" id="FQ790332">
    <property type="protein sequence ID" value="CCD51029.1"/>
    <property type="molecule type" value="Genomic_DNA"/>
</dbReference>
<dbReference type="InParanoid" id="G2YGZ5"/>
<dbReference type="HOGENOM" id="CLU_2605764_0_0_1"/>
<organism evidence="1 2">
    <name type="scientific">Botryotinia fuckeliana (strain T4)</name>
    <name type="common">Noble rot fungus</name>
    <name type="synonym">Botrytis cinerea</name>
    <dbReference type="NCBI Taxonomy" id="999810"/>
    <lineage>
        <taxon>Eukaryota</taxon>
        <taxon>Fungi</taxon>
        <taxon>Dikarya</taxon>
        <taxon>Ascomycota</taxon>
        <taxon>Pezizomycotina</taxon>
        <taxon>Leotiomycetes</taxon>
        <taxon>Helotiales</taxon>
        <taxon>Sclerotiniaceae</taxon>
        <taxon>Botrytis</taxon>
    </lineage>
</organism>
<accession>G2YGZ5</accession>
<dbReference type="AlphaFoldDB" id="G2YGZ5"/>
<evidence type="ECO:0000313" key="2">
    <source>
        <dbReference type="Proteomes" id="UP000008177"/>
    </source>
</evidence>
<evidence type="ECO:0000313" key="1">
    <source>
        <dbReference type="EMBL" id="CCD51029.1"/>
    </source>
</evidence>
<gene>
    <name evidence="1" type="ORF">BofuT4_uP022970.1</name>
</gene>
<name>G2YGZ5_BOTF4</name>
<protein>
    <submittedName>
        <fullName evidence="1">Uncharacterized protein</fullName>
    </submittedName>
</protein>
<dbReference type="Proteomes" id="UP000008177">
    <property type="component" value="Unplaced contigs"/>
</dbReference>
<proteinExistence type="predicted"/>
<reference evidence="2" key="1">
    <citation type="journal article" date="2011" name="PLoS Genet.">
        <title>Genomic analysis of the necrotrophic fungal pathogens Sclerotinia sclerotiorum and Botrytis cinerea.</title>
        <authorList>
            <person name="Amselem J."/>
            <person name="Cuomo C.A."/>
            <person name="van Kan J.A."/>
            <person name="Viaud M."/>
            <person name="Benito E.P."/>
            <person name="Couloux A."/>
            <person name="Coutinho P.M."/>
            <person name="de Vries R.P."/>
            <person name="Dyer P.S."/>
            <person name="Fillinger S."/>
            <person name="Fournier E."/>
            <person name="Gout L."/>
            <person name="Hahn M."/>
            <person name="Kohn L."/>
            <person name="Lapalu N."/>
            <person name="Plummer K.M."/>
            <person name="Pradier J.M."/>
            <person name="Quevillon E."/>
            <person name="Sharon A."/>
            <person name="Simon A."/>
            <person name="ten Have A."/>
            <person name="Tudzynski B."/>
            <person name="Tudzynski P."/>
            <person name="Wincker P."/>
            <person name="Andrew M."/>
            <person name="Anthouard V."/>
            <person name="Beever R.E."/>
            <person name="Beffa R."/>
            <person name="Benoit I."/>
            <person name="Bouzid O."/>
            <person name="Brault B."/>
            <person name="Chen Z."/>
            <person name="Choquer M."/>
            <person name="Collemare J."/>
            <person name="Cotton P."/>
            <person name="Danchin E.G."/>
            <person name="Da Silva C."/>
            <person name="Gautier A."/>
            <person name="Giraud C."/>
            <person name="Giraud T."/>
            <person name="Gonzalez C."/>
            <person name="Grossetete S."/>
            <person name="Guldener U."/>
            <person name="Henrissat B."/>
            <person name="Howlett B.J."/>
            <person name="Kodira C."/>
            <person name="Kretschmer M."/>
            <person name="Lappartient A."/>
            <person name="Leroch M."/>
            <person name="Levis C."/>
            <person name="Mauceli E."/>
            <person name="Neuveglise C."/>
            <person name="Oeser B."/>
            <person name="Pearson M."/>
            <person name="Poulain J."/>
            <person name="Poussereau N."/>
            <person name="Quesneville H."/>
            <person name="Rascle C."/>
            <person name="Schumacher J."/>
            <person name="Segurens B."/>
            <person name="Sexton A."/>
            <person name="Silva E."/>
            <person name="Sirven C."/>
            <person name="Soanes D.M."/>
            <person name="Talbot N.J."/>
            <person name="Templeton M."/>
            <person name="Yandava C."/>
            <person name="Yarden O."/>
            <person name="Zeng Q."/>
            <person name="Rollins J.A."/>
            <person name="Lebrun M.H."/>
            <person name="Dickman M."/>
        </authorList>
    </citation>
    <scope>NUCLEOTIDE SEQUENCE [LARGE SCALE GENOMIC DNA]</scope>
    <source>
        <strain evidence="2">T4</strain>
    </source>
</reference>
<sequence length="79" mass="8786">MSFFLQSVNAYRVVAKQVGKSLGPGESGPRSCSTESRMRGTGIAVENVEANEITHFRRGQSEDKILDLLKLIEIRSFEI</sequence>